<evidence type="ECO:0000256" key="1">
    <source>
        <dbReference type="SAM" id="Phobius"/>
    </source>
</evidence>
<keyword evidence="1" id="KW-1133">Transmembrane helix</keyword>
<protein>
    <submittedName>
        <fullName evidence="2">Uncharacterized protein</fullName>
    </submittedName>
</protein>
<organism evidence="2">
    <name type="scientific">Mesocestoides corti</name>
    <name type="common">Flatworm</name>
    <dbReference type="NCBI Taxonomy" id="53468"/>
    <lineage>
        <taxon>Eukaryota</taxon>
        <taxon>Metazoa</taxon>
        <taxon>Spiralia</taxon>
        <taxon>Lophotrochozoa</taxon>
        <taxon>Platyhelminthes</taxon>
        <taxon>Cestoda</taxon>
        <taxon>Eucestoda</taxon>
        <taxon>Cyclophyllidea</taxon>
        <taxon>Mesocestoididae</taxon>
        <taxon>Mesocestoides</taxon>
    </lineage>
</organism>
<keyword evidence="1" id="KW-0472">Membrane</keyword>
<dbReference type="AlphaFoldDB" id="A0A5K3EWU5"/>
<name>A0A5K3EWU5_MESCO</name>
<keyword evidence="1" id="KW-0812">Transmembrane</keyword>
<reference evidence="2" key="1">
    <citation type="submission" date="2019-11" db="UniProtKB">
        <authorList>
            <consortium name="WormBaseParasite"/>
        </authorList>
    </citation>
    <scope>IDENTIFICATION</scope>
</reference>
<sequence length="70" mass="7835">MPYPKYAVDGRNGTGFIDNSQSSNTCRCRLFNCTALATPLIIYCSSLVSFSGWLPIFLACHWDAERQRIG</sequence>
<feature type="transmembrane region" description="Helical" evidence="1">
    <location>
        <begin position="40"/>
        <end position="60"/>
    </location>
</feature>
<evidence type="ECO:0000313" key="2">
    <source>
        <dbReference type="WBParaSite" id="MCU_003750-RA"/>
    </source>
</evidence>
<dbReference type="WBParaSite" id="MCU_003750-RA">
    <property type="protein sequence ID" value="MCU_003750-RA"/>
    <property type="gene ID" value="MCU_003750"/>
</dbReference>
<accession>A0A5K3EWU5</accession>
<proteinExistence type="predicted"/>